<sequence>MLRFVGQAAERGLQAGIFVVFVVGLRQRNPGAVVNAACALLVTHLSPCIERRYDIEFKEWQRLYVNTGMLAHAVGMLGPYDDVWWWDNVTHTSSATLLGGVVFAAARRRGRDPYPRVIAVVVCLGVLWEAFEYAIHAIAKYIGVEPILVSYGRADVAFDLGFDLVGALLVLVFGDHLLGNLTTTNEKIQRV</sequence>
<protein>
    <submittedName>
        <fullName evidence="2">Uncharacterized protein</fullName>
    </submittedName>
</protein>
<keyword evidence="3" id="KW-1185">Reference proteome</keyword>
<proteinExistence type="predicted"/>
<accession>M0M9P7</accession>
<dbReference type="Pfam" id="PF09997">
    <property type="entry name" value="DUF2238"/>
    <property type="match status" value="1"/>
</dbReference>
<dbReference type="RefSeq" id="WP_007689802.1">
    <property type="nucleotide sequence ID" value="NZ_AJRK01000011.1"/>
</dbReference>
<keyword evidence="1" id="KW-0472">Membrane</keyword>
<reference evidence="2 3" key="1">
    <citation type="journal article" date="2014" name="PLoS Genet.">
        <title>Phylogenetically driven sequencing of extremely halophilic archaea reveals strategies for static and dynamic osmo-response.</title>
        <authorList>
            <person name="Becker E.A."/>
            <person name="Seitzer P.M."/>
            <person name="Tritt A."/>
            <person name="Larsen D."/>
            <person name="Krusor M."/>
            <person name="Yao A.I."/>
            <person name="Wu D."/>
            <person name="Madern D."/>
            <person name="Eisen J.A."/>
            <person name="Darling A.E."/>
            <person name="Facciotti M.T."/>
        </authorList>
    </citation>
    <scope>NUCLEOTIDE SEQUENCE [LARGE SCALE GENOMIC DNA]</scope>
    <source>
        <strain evidence="2 3">100A6</strain>
    </source>
</reference>
<dbReference type="AlphaFoldDB" id="M0M9P7"/>
<dbReference type="InterPro" id="IPR014509">
    <property type="entry name" value="YjdF-like"/>
</dbReference>
<comment type="caution">
    <text evidence="2">The sequence shown here is derived from an EMBL/GenBank/DDBJ whole genome shotgun (WGS) entry which is preliminary data.</text>
</comment>
<dbReference type="OrthoDB" id="214440at2157"/>
<keyword evidence="1" id="KW-0812">Transmembrane</keyword>
<dbReference type="PATRIC" id="fig|1132509.6.peg.154"/>
<feature type="transmembrane region" description="Helical" evidence="1">
    <location>
        <begin position="117"/>
        <end position="136"/>
    </location>
</feature>
<organism evidence="2 3">
    <name type="scientific">Halococcus hamelinensis 100A6</name>
    <dbReference type="NCBI Taxonomy" id="1132509"/>
    <lineage>
        <taxon>Archaea</taxon>
        <taxon>Methanobacteriati</taxon>
        <taxon>Methanobacteriota</taxon>
        <taxon>Stenosarchaea group</taxon>
        <taxon>Halobacteria</taxon>
        <taxon>Halobacteriales</taxon>
        <taxon>Halococcaceae</taxon>
        <taxon>Halococcus</taxon>
    </lineage>
</organism>
<evidence type="ECO:0000313" key="2">
    <source>
        <dbReference type="EMBL" id="EMA42053.1"/>
    </source>
</evidence>
<gene>
    <name evidence="2" type="ORF">C447_00645</name>
</gene>
<dbReference type="EMBL" id="AOMB01000003">
    <property type="protein sequence ID" value="EMA42053.1"/>
    <property type="molecule type" value="Genomic_DNA"/>
</dbReference>
<dbReference type="eggNOG" id="arCOG04662">
    <property type="taxonomic scope" value="Archaea"/>
</dbReference>
<evidence type="ECO:0000256" key="1">
    <source>
        <dbReference type="SAM" id="Phobius"/>
    </source>
</evidence>
<keyword evidence="1" id="KW-1133">Transmembrane helix</keyword>
<feature type="transmembrane region" description="Helical" evidence="1">
    <location>
        <begin position="156"/>
        <end position="178"/>
    </location>
</feature>
<dbReference type="Proteomes" id="UP000011566">
    <property type="component" value="Unassembled WGS sequence"/>
</dbReference>
<evidence type="ECO:0000313" key="3">
    <source>
        <dbReference type="Proteomes" id="UP000011566"/>
    </source>
</evidence>
<name>M0M9P7_9EURY</name>